<dbReference type="EMBL" id="FORF01000017">
    <property type="protein sequence ID" value="SFJ39646.1"/>
    <property type="molecule type" value="Genomic_DNA"/>
</dbReference>
<dbReference type="Proteomes" id="UP000242763">
    <property type="component" value="Unassembled WGS sequence"/>
</dbReference>
<evidence type="ECO:0000259" key="1">
    <source>
        <dbReference type="SMART" id="SM00382"/>
    </source>
</evidence>
<dbReference type="SMART" id="SM00382">
    <property type="entry name" value="AAA"/>
    <property type="match status" value="1"/>
</dbReference>
<dbReference type="PANTHER" id="PTHR35894">
    <property type="entry name" value="GENERAL SECRETION PATHWAY PROTEIN A-RELATED"/>
    <property type="match status" value="1"/>
</dbReference>
<dbReference type="InterPro" id="IPR049945">
    <property type="entry name" value="AAA_22"/>
</dbReference>
<proteinExistence type="predicted"/>
<dbReference type="Gene3D" id="3.40.50.300">
    <property type="entry name" value="P-loop containing nucleotide triphosphate hydrolases"/>
    <property type="match status" value="1"/>
</dbReference>
<feature type="domain" description="AAA+ ATPase" evidence="1">
    <location>
        <begin position="42"/>
        <end position="192"/>
    </location>
</feature>
<dbReference type="Pfam" id="PF13401">
    <property type="entry name" value="AAA_22"/>
    <property type="match status" value="1"/>
</dbReference>
<name>A0A1I3R307_9HYPH</name>
<reference evidence="3" key="1">
    <citation type="submission" date="2016-10" db="EMBL/GenBank/DDBJ databases">
        <authorList>
            <person name="Varghese N."/>
            <person name="Submissions S."/>
        </authorList>
    </citation>
    <scope>NUCLEOTIDE SEQUENCE [LARGE SCALE GENOMIC DNA]</scope>
    <source>
        <strain evidence="3">DSM 21857</strain>
    </source>
</reference>
<evidence type="ECO:0000313" key="3">
    <source>
        <dbReference type="Proteomes" id="UP000242763"/>
    </source>
</evidence>
<dbReference type="SUPFAM" id="SSF52540">
    <property type="entry name" value="P-loop containing nucleoside triphosphate hydrolases"/>
    <property type="match status" value="1"/>
</dbReference>
<accession>A0A1I3R307</accession>
<dbReference type="PANTHER" id="PTHR35894:SF1">
    <property type="entry name" value="PHOSPHORIBULOKINASE _ URIDINE KINASE FAMILY"/>
    <property type="match status" value="1"/>
</dbReference>
<keyword evidence="3" id="KW-1185">Reference proteome</keyword>
<organism evidence="2 3">
    <name type="scientific">Aquamicrobium aerolatum DSM 21857</name>
    <dbReference type="NCBI Taxonomy" id="1121003"/>
    <lineage>
        <taxon>Bacteria</taxon>
        <taxon>Pseudomonadati</taxon>
        <taxon>Pseudomonadota</taxon>
        <taxon>Alphaproteobacteria</taxon>
        <taxon>Hyphomicrobiales</taxon>
        <taxon>Phyllobacteriaceae</taxon>
        <taxon>Aerobium</taxon>
    </lineage>
</organism>
<dbReference type="STRING" id="1121003.SAMN03080618_02853"/>
<gene>
    <name evidence="2" type="ORF">SAMN03080618_02853</name>
</gene>
<dbReference type="InterPro" id="IPR052026">
    <property type="entry name" value="ExeA_AAA_ATPase_DNA-bind"/>
</dbReference>
<dbReference type="OrthoDB" id="7828921at2"/>
<dbReference type="InterPro" id="IPR003593">
    <property type="entry name" value="AAA+_ATPase"/>
</dbReference>
<evidence type="ECO:0000313" key="2">
    <source>
        <dbReference type="EMBL" id="SFJ39646.1"/>
    </source>
</evidence>
<dbReference type="GO" id="GO:0016887">
    <property type="term" value="F:ATP hydrolysis activity"/>
    <property type="evidence" value="ECO:0007669"/>
    <property type="project" value="InterPro"/>
</dbReference>
<protein>
    <submittedName>
        <fullName evidence="2">Type II secretory pathway, component ExeA (Predicted ATPase)</fullName>
    </submittedName>
</protein>
<sequence length="279" mass="31454">MYADHFGFREMPFSILPDPRFLYLSRAHSMALSMLEYGVLNQAGFTVVTGEIGSGKTTLIKHLLRNVEGDLTIGLINNTPREDDNLLEWLLLAFNQPAPVGESRAYLHRRFSDFVAGLADHGRRAVVVIDEAQNLSPSLIEELRMLSNMNDARMMLQLILVGQPELSLTLSAPELRQFALRVSSDFHLPRLLPAEVNHYIRHRLEYVGSHAGIIRRGARALIAEETQGIPRQINILADRCLAYAYGRGLRSVSQRLVQQVIDERQRHGVFRHTAQLALG</sequence>
<dbReference type="InterPro" id="IPR027417">
    <property type="entry name" value="P-loop_NTPase"/>
</dbReference>
<dbReference type="AlphaFoldDB" id="A0A1I3R307"/>